<dbReference type="AlphaFoldDB" id="A0A372M5A7"/>
<feature type="transmembrane region" description="Helical" evidence="2">
    <location>
        <begin position="20"/>
        <end position="40"/>
    </location>
</feature>
<organism evidence="3 4">
    <name type="scientific">Streptomyces triticagri</name>
    <dbReference type="NCBI Taxonomy" id="2293568"/>
    <lineage>
        <taxon>Bacteria</taxon>
        <taxon>Bacillati</taxon>
        <taxon>Actinomycetota</taxon>
        <taxon>Actinomycetes</taxon>
        <taxon>Kitasatosporales</taxon>
        <taxon>Streptomycetaceae</taxon>
        <taxon>Streptomyces</taxon>
    </lineage>
</organism>
<dbReference type="InterPro" id="IPR027948">
    <property type="entry name" value="DUF4436"/>
</dbReference>
<dbReference type="EMBL" id="QUAK01000075">
    <property type="protein sequence ID" value="RFU86114.1"/>
    <property type="molecule type" value="Genomic_DNA"/>
</dbReference>
<proteinExistence type="predicted"/>
<feature type="transmembrane region" description="Helical" evidence="2">
    <location>
        <begin position="229"/>
        <end position="247"/>
    </location>
</feature>
<keyword evidence="4" id="KW-1185">Reference proteome</keyword>
<keyword evidence="2" id="KW-0812">Transmembrane</keyword>
<evidence type="ECO:0000313" key="3">
    <source>
        <dbReference type="EMBL" id="RFU86114.1"/>
    </source>
</evidence>
<accession>A0A372M5A7</accession>
<keyword evidence="2" id="KW-1133">Transmembrane helix</keyword>
<dbReference type="Proteomes" id="UP000263094">
    <property type="component" value="Unassembled WGS sequence"/>
</dbReference>
<comment type="caution">
    <text evidence="3">The sequence shown here is derived from an EMBL/GenBank/DDBJ whole genome shotgun (WGS) entry which is preliminary data.</text>
</comment>
<dbReference type="Pfam" id="PF14494">
    <property type="entry name" value="DUF4436"/>
    <property type="match status" value="1"/>
</dbReference>
<sequence>MPLRPGRGSPVPVNRAAWSRGAVGLLLLLAVCAGGIVLYLNERDTRQQPVTVGAGSGVRDRVELSADVQRTDPDSRTVTLDLTLAARGRYGDSNGVPAKDITVATDSPDHEELVIRADTAAWRKSITLPLSEGTASDYPFDRYRTDLAVAAMVGREQVPVTLHLRDLDPAFAVDPDETTYTQQVAAVESSVRRSRSTFILAWFMIVAMWAVALAVVVACWLVVRQRRGLVWGALGWMAASLFALVGLRNAAPGSPPNGCILDYAAFYWAEALIALSLTRLVLHGVLVEHHVGGPVPEAPQGPTSSPAPRRPRRVPRGMRPRRPPGA</sequence>
<evidence type="ECO:0000256" key="1">
    <source>
        <dbReference type="SAM" id="MobiDB-lite"/>
    </source>
</evidence>
<evidence type="ECO:0000256" key="2">
    <source>
        <dbReference type="SAM" id="Phobius"/>
    </source>
</evidence>
<keyword evidence="2" id="KW-0472">Membrane</keyword>
<reference evidence="3 4" key="1">
    <citation type="submission" date="2018-08" db="EMBL/GenBank/DDBJ databases">
        <title>Isolation, diversity and antifungal activity of Actinobacteria from wheat.</title>
        <authorList>
            <person name="Han C."/>
        </authorList>
    </citation>
    <scope>NUCLEOTIDE SEQUENCE [LARGE SCALE GENOMIC DNA]</scope>
    <source>
        <strain evidence="3 4">NEAU-YY421</strain>
    </source>
</reference>
<evidence type="ECO:0000313" key="4">
    <source>
        <dbReference type="Proteomes" id="UP000263094"/>
    </source>
</evidence>
<feature type="region of interest" description="Disordered" evidence="1">
    <location>
        <begin position="294"/>
        <end position="326"/>
    </location>
</feature>
<name>A0A372M5A7_9ACTN</name>
<gene>
    <name evidence="3" type="ORF">DY218_13340</name>
</gene>
<dbReference type="OrthoDB" id="8438075at2"/>
<protein>
    <submittedName>
        <fullName evidence="3">DUF4436 domain-containing protein</fullName>
    </submittedName>
</protein>
<dbReference type="RefSeq" id="WP_128556202.1">
    <property type="nucleotide sequence ID" value="NZ_QUAK01000075.1"/>
</dbReference>
<feature type="transmembrane region" description="Helical" evidence="2">
    <location>
        <begin position="199"/>
        <end position="223"/>
    </location>
</feature>
<feature type="compositionally biased region" description="Basic residues" evidence="1">
    <location>
        <begin position="309"/>
        <end position="326"/>
    </location>
</feature>